<name>A0A7R7GUK8_9MYCO</name>
<evidence type="ECO:0000313" key="1">
    <source>
        <dbReference type="EMBL" id="BCO36237.1"/>
    </source>
</evidence>
<organism evidence="1 2">
    <name type="scientific">Mycobacterium heckeshornense</name>
    <dbReference type="NCBI Taxonomy" id="110505"/>
    <lineage>
        <taxon>Bacteria</taxon>
        <taxon>Bacillati</taxon>
        <taxon>Actinomycetota</taxon>
        <taxon>Actinomycetes</taxon>
        <taxon>Mycobacteriales</taxon>
        <taxon>Mycobacteriaceae</taxon>
        <taxon>Mycobacterium</taxon>
    </lineage>
</organism>
<reference evidence="1 2" key="1">
    <citation type="submission" date="2020-12" db="EMBL/GenBank/DDBJ databases">
        <title>Complete genome sequence of Mycobacterium heckeshornense JCM 15655T, closely related to a pathogenic non-tuberculous mycobacterial species Mycobacterium xenopi.</title>
        <authorList>
            <person name="Yoshida M."/>
            <person name="Fukano H."/>
            <person name="Asakura T."/>
            <person name="Suzuki M."/>
            <person name="Hoshino Y."/>
        </authorList>
    </citation>
    <scope>NUCLEOTIDE SEQUENCE [LARGE SCALE GENOMIC DNA]</scope>
    <source>
        <strain evidence="1 2">JCM 15655</strain>
    </source>
</reference>
<sequence>MAAILRYNNSMPYAQNVLGWAAAYATGVVPADLPPVTGPAPPLGDMHLENPAGIGPGLPLNVGLPSTDPLAQIPLIDLGPSAASPQEPMWPSQPPAPGAPNCTVICIGQEPAPPQ</sequence>
<dbReference type="Proteomes" id="UP000595446">
    <property type="component" value="Chromosome"/>
</dbReference>
<gene>
    <name evidence="1" type="ORF">MHEC_26700</name>
</gene>
<proteinExistence type="predicted"/>
<accession>A0A7R7GUK8</accession>
<evidence type="ECO:0008006" key="3">
    <source>
        <dbReference type="Google" id="ProtNLM"/>
    </source>
</evidence>
<dbReference type="AlphaFoldDB" id="A0A7R7GUK8"/>
<dbReference type="EMBL" id="AP024237">
    <property type="protein sequence ID" value="BCO36237.1"/>
    <property type="molecule type" value="Genomic_DNA"/>
</dbReference>
<evidence type="ECO:0000313" key="2">
    <source>
        <dbReference type="Proteomes" id="UP000595446"/>
    </source>
</evidence>
<protein>
    <recommendedName>
        <fullName evidence="3">Transglycosylase SLT domain-containing protein</fullName>
    </recommendedName>
</protein>
<keyword evidence="2" id="KW-1185">Reference proteome</keyword>